<dbReference type="STRING" id="665126.ABB55_25705"/>
<reference evidence="4 5" key="2">
    <citation type="submission" date="2015-10" db="EMBL/GenBank/DDBJ databases">
        <title>Draft Genome Sequence of Prosthecomicrobium hirschii ATCC 27832.</title>
        <authorList>
            <person name="Daniel J."/>
            <person name="Givan S.A."/>
            <person name="Brun Y.V."/>
            <person name="Brown P.J."/>
        </authorList>
    </citation>
    <scope>NUCLEOTIDE SEQUENCE [LARGE SCALE GENOMIC DNA]</scope>
    <source>
        <strain evidence="4 5">16</strain>
    </source>
</reference>
<feature type="coiled-coil region" evidence="2">
    <location>
        <begin position="247"/>
        <end position="281"/>
    </location>
</feature>
<evidence type="ECO:0000256" key="3">
    <source>
        <dbReference type="SAM" id="MobiDB-lite"/>
    </source>
</evidence>
<feature type="coiled-coil region" evidence="2">
    <location>
        <begin position="164"/>
        <end position="198"/>
    </location>
</feature>
<proteinExistence type="inferred from homology"/>
<comment type="caution">
    <text evidence="4">The sequence shown here is derived from an EMBL/GenBank/DDBJ whole genome shotgun (WGS) entry which is preliminary data.</text>
</comment>
<dbReference type="EMBL" id="LJYW01000001">
    <property type="protein sequence ID" value="KPL55210.1"/>
    <property type="molecule type" value="Genomic_DNA"/>
</dbReference>
<dbReference type="AlphaFoldDB" id="A0A0P6WFK7"/>
<protein>
    <recommendedName>
        <fullName evidence="6">DUF2325 domain-containing protein</fullName>
    </recommendedName>
</protein>
<organism evidence="4 5">
    <name type="scientific">Prosthecodimorpha hirschii</name>
    <dbReference type="NCBI Taxonomy" id="665126"/>
    <lineage>
        <taxon>Bacteria</taxon>
        <taxon>Pseudomonadati</taxon>
        <taxon>Pseudomonadota</taxon>
        <taxon>Alphaproteobacteria</taxon>
        <taxon>Hyphomicrobiales</taxon>
        <taxon>Ancalomicrobiaceae</taxon>
        <taxon>Prosthecodimorpha</taxon>
    </lineage>
</organism>
<dbReference type="InterPro" id="IPR016772">
    <property type="entry name" value="UCP020408"/>
</dbReference>
<sequence length="395" mass="43746">MSIDTPPILSLAEPAPAWEPESGTPGRKRLRIWELESSIHCAVIGTCLSIEDLRRFARRMDLNRVAAAEEFELHTYFVGSMHVANPLSRLVDKHLTTQADGACRQLDRAPDAAARQAVWDGLMAAGRVGPAFWAFMTAASVDEAMKRRLYGEIHMMSHLHGQAVHLVRRNASEMERRVQALEERIRRDRRTHDEDLRERDRRIEDLTQAARSRPGCPLGLAPTVGEGGIRRDRSREARRLGALRALVAQRNDALAAAAAEIAELKKRLADLAETRASLSAAPAPRPEEAVAAARFRRIGYVGGRAGVVARLRLLAAERALELDHHDGGVEDNFHRLECLVTGADCLMCPIDCISHAACRVVKELCQKQSKPFIPLRNSSMACFERALCEHVAGHG</sequence>
<dbReference type="RefSeq" id="WP_054361377.1">
    <property type="nucleotide sequence ID" value="NZ_LJYW01000001.1"/>
</dbReference>
<feature type="region of interest" description="Disordered" evidence="3">
    <location>
        <begin position="212"/>
        <end position="231"/>
    </location>
</feature>
<evidence type="ECO:0000256" key="1">
    <source>
        <dbReference type="ARBA" id="ARBA00007189"/>
    </source>
</evidence>
<evidence type="ECO:0000313" key="4">
    <source>
        <dbReference type="EMBL" id="KPL55210.1"/>
    </source>
</evidence>
<name>A0A0P6WFK7_9HYPH</name>
<reference evidence="4 5" key="1">
    <citation type="submission" date="2015-09" db="EMBL/GenBank/DDBJ databases">
        <authorList>
            <person name="Jackson K.R."/>
            <person name="Lunt B.L."/>
            <person name="Fisher J.N.B."/>
            <person name="Gardner A.V."/>
            <person name="Bailey M.E."/>
            <person name="Deus L.M."/>
            <person name="Earl A.S."/>
            <person name="Gibby P.D."/>
            <person name="Hartmann K.A."/>
            <person name="Liu J.E."/>
            <person name="Manci A.M."/>
            <person name="Nielsen D.A."/>
            <person name="Solomon M.B."/>
            <person name="Breakwell D.P."/>
            <person name="Burnett S.H."/>
            <person name="Grose J.H."/>
        </authorList>
    </citation>
    <scope>NUCLEOTIDE SEQUENCE [LARGE SCALE GENOMIC DNA]</scope>
    <source>
        <strain evidence="4 5">16</strain>
    </source>
</reference>
<evidence type="ECO:0000313" key="5">
    <source>
        <dbReference type="Proteomes" id="UP000048984"/>
    </source>
</evidence>
<keyword evidence="2" id="KW-0175">Coiled coil</keyword>
<evidence type="ECO:0000256" key="2">
    <source>
        <dbReference type="SAM" id="Coils"/>
    </source>
</evidence>
<gene>
    <name evidence="4" type="ORF">ABB55_25705</name>
</gene>
<dbReference type="Proteomes" id="UP000048984">
    <property type="component" value="Unassembled WGS sequence"/>
</dbReference>
<accession>A0A0P6WFK7</accession>
<keyword evidence="5" id="KW-1185">Reference proteome</keyword>
<evidence type="ECO:0008006" key="6">
    <source>
        <dbReference type="Google" id="ProtNLM"/>
    </source>
</evidence>
<dbReference type="Pfam" id="PF10087">
    <property type="entry name" value="DUF2325"/>
    <property type="match status" value="1"/>
</dbReference>
<comment type="similarity">
    <text evidence="1">Belongs to the UPF0751 family.</text>
</comment>